<reference evidence="1 2" key="1">
    <citation type="submission" date="2015-11" db="EMBL/GenBank/DDBJ databases">
        <authorList>
            <person name="Lin W."/>
        </authorList>
    </citation>
    <scope>NUCLEOTIDE SEQUENCE [LARGE SCALE GENOMIC DNA]</scope>
    <source>
        <strain evidence="1 2">HCH-1</strain>
    </source>
</reference>
<gene>
    <name evidence="1" type="ORF">ASN18_2540</name>
</gene>
<dbReference type="NCBIfam" id="NF002558">
    <property type="entry name" value="PRK02126.1"/>
    <property type="match status" value="1"/>
</dbReference>
<evidence type="ECO:0000313" key="2">
    <source>
        <dbReference type="Proteomes" id="UP000060487"/>
    </source>
</evidence>
<protein>
    <submittedName>
        <fullName evidence="1">Ribonuclease Z</fullName>
        <ecNumber evidence="1">3.1.26.11</ecNumber>
    </submittedName>
</protein>
<organism evidence="1 2">
    <name type="scientific">Candidatus Magnetominusculus xianensis</name>
    <dbReference type="NCBI Taxonomy" id="1748249"/>
    <lineage>
        <taxon>Bacteria</taxon>
        <taxon>Pseudomonadati</taxon>
        <taxon>Nitrospirota</taxon>
        <taxon>Nitrospiria</taxon>
        <taxon>Nitrospirales</taxon>
        <taxon>Nitrospiraceae</taxon>
        <taxon>Candidatus Magnetominusculus</taxon>
    </lineage>
</organism>
<dbReference type="PANTHER" id="PTHR46018:SF7">
    <property type="entry name" value="RIBONUCLEASE Z"/>
    <property type="match status" value="1"/>
</dbReference>
<name>A0ABR5SCR5_9BACT</name>
<accession>A0ABR5SCR5</accession>
<dbReference type="Gene3D" id="3.60.15.10">
    <property type="entry name" value="Ribonuclease Z/Hydroxyacylglutathione hydrolase-like"/>
    <property type="match status" value="1"/>
</dbReference>
<keyword evidence="1" id="KW-0378">Hydrolase</keyword>
<proteinExistence type="predicted"/>
<sequence>MKSTFFSKLVNNPFQDPVLYIRFRREKESVMFDCGDVYGLSVREIQKISDIFITHMHVDHFIGFDNVLRCLLNRETPLNIYGPRGIIDAVSHKLMGYTWNLIKEYPLKIEVSEVHKDVILRSSFYATEGFYKIDGPVTAFNKVVMAGSGLIIEADIFDHGIEVLGFSLREETQININKALLLERGLTPGPWLNNLKSAIRGDEKEAHFTIDGRTYHIDELRDITMITRGQKIAYITDISPSDENIRNAIALAMNADTLYIEAFFLADDLERAHKRNHLTTAHTGYIARCANVKTIEIIHVSPKYINIFDKISAEVNEAFSGAVT</sequence>
<comment type="caution">
    <text evidence="1">The sequence shown here is derived from an EMBL/GenBank/DDBJ whole genome shotgun (WGS) entry which is preliminary data.</text>
</comment>
<dbReference type="Proteomes" id="UP000060487">
    <property type="component" value="Unassembled WGS sequence"/>
</dbReference>
<dbReference type="SUPFAM" id="SSF56281">
    <property type="entry name" value="Metallo-hydrolase/oxidoreductase"/>
    <property type="match status" value="1"/>
</dbReference>
<dbReference type="EC" id="3.1.26.11" evidence="1"/>
<dbReference type="GO" id="GO:0042781">
    <property type="term" value="F:3'-tRNA processing endoribonuclease activity"/>
    <property type="evidence" value="ECO:0007669"/>
    <property type="project" value="UniProtKB-EC"/>
</dbReference>
<dbReference type="PANTHER" id="PTHR46018">
    <property type="entry name" value="ZINC PHOSPHODIESTERASE ELAC PROTEIN 1"/>
    <property type="match status" value="1"/>
</dbReference>
<dbReference type="InterPro" id="IPR036866">
    <property type="entry name" value="RibonucZ/Hydroxyglut_hydro"/>
</dbReference>
<keyword evidence="2" id="KW-1185">Reference proteome</keyword>
<dbReference type="EMBL" id="LNQR01000090">
    <property type="protein sequence ID" value="KWT82091.1"/>
    <property type="molecule type" value="Genomic_DNA"/>
</dbReference>
<evidence type="ECO:0000313" key="1">
    <source>
        <dbReference type="EMBL" id="KWT82091.1"/>
    </source>
</evidence>
<dbReference type="RefSeq" id="WP_085053160.1">
    <property type="nucleotide sequence ID" value="NZ_LNQR01000090.1"/>
</dbReference>